<reference evidence="1 2" key="1">
    <citation type="submission" date="2015-09" db="EMBL/GenBank/DDBJ databases">
        <title>Draft genome of the parasitic nematode Teladorsagia circumcincta isolate WARC Sus (inbred).</title>
        <authorList>
            <person name="Mitreva M."/>
        </authorList>
    </citation>
    <scope>NUCLEOTIDE SEQUENCE [LARGE SCALE GENOMIC DNA]</scope>
    <source>
        <strain evidence="1 2">S</strain>
    </source>
</reference>
<dbReference type="EMBL" id="KZ345375">
    <property type="protein sequence ID" value="PIO73860.1"/>
    <property type="molecule type" value="Genomic_DNA"/>
</dbReference>
<dbReference type="AlphaFoldDB" id="A0A2G9UWI2"/>
<dbReference type="Proteomes" id="UP000230423">
    <property type="component" value="Unassembled WGS sequence"/>
</dbReference>
<proteinExistence type="predicted"/>
<keyword evidence="2" id="KW-1185">Reference proteome</keyword>
<evidence type="ECO:0000313" key="2">
    <source>
        <dbReference type="Proteomes" id="UP000230423"/>
    </source>
</evidence>
<name>A0A2G9UWI2_TELCI</name>
<dbReference type="OrthoDB" id="4843387at2759"/>
<sequence length="170" mass="18933">MLTKTAVAKVVWSEESKFLLFGTDEIKFVQHQYQIPSRASATDCEEWQLCGDGLLLLLGPAPIAMESRGLDGLQKKRLMKFALKSKAFDDQDILNTYKAVASTPLGEGNQSSYNNLANDRVSLFWRAFRHGLQADAKKLRNVVQKYLMSNDAPSYAKSVTPPAGLNSYEP</sequence>
<protein>
    <submittedName>
        <fullName evidence="1">Uncharacterized protein</fullName>
    </submittedName>
</protein>
<organism evidence="1 2">
    <name type="scientific">Teladorsagia circumcincta</name>
    <name type="common">Brown stomach worm</name>
    <name type="synonym">Ostertagia circumcincta</name>
    <dbReference type="NCBI Taxonomy" id="45464"/>
    <lineage>
        <taxon>Eukaryota</taxon>
        <taxon>Metazoa</taxon>
        <taxon>Ecdysozoa</taxon>
        <taxon>Nematoda</taxon>
        <taxon>Chromadorea</taxon>
        <taxon>Rhabditida</taxon>
        <taxon>Rhabditina</taxon>
        <taxon>Rhabditomorpha</taxon>
        <taxon>Strongyloidea</taxon>
        <taxon>Trichostrongylidae</taxon>
        <taxon>Teladorsagia</taxon>
    </lineage>
</organism>
<gene>
    <name evidence="1" type="ORF">TELCIR_04155</name>
</gene>
<evidence type="ECO:0000313" key="1">
    <source>
        <dbReference type="EMBL" id="PIO73860.1"/>
    </source>
</evidence>
<accession>A0A2G9UWI2</accession>